<dbReference type="RefSeq" id="WP_379943286.1">
    <property type="nucleotide sequence ID" value="NZ_JBHTIB010000014.1"/>
</dbReference>
<dbReference type="InterPro" id="IPR025667">
    <property type="entry name" value="SprB_repeat"/>
</dbReference>
<dbReference type="Gene3D" id="2.60.40.3440">
    <property type="match status" value="2"/>
</dbReference>
<dbReference type="EMBL" id="JBHTIB010000014">
    <property type="protein sequence ID" value="MFD0836887.1"/>
    <property type="molecule type" value="Genomic_DNA"/>
</dbReference>
<dbReference type="Proteomes" id="UP001597011">
    <property type="component" value="Unassembled WGS sequence"/>
</dbReference>
<dbReference type="InterPro" id="IPR008969">
    <property type="entry name" value="CarboxyPept-like_regulatory"/>
</dbReference>
<dbReference type="NCBIfam" id="NF012211">
    <property type="entry name" value="tand_rpt_95"/>
    <property type="match status" value="7"/>
</dbReference>
<dbReference type="InterPro" id="IPR036322">
    <property type="entry name" value="WD40_repeat_dom_sf"/>
</dbReference>
<dbReference type="InterPro" id="IPR040853">
    <property type="entry name" value="RapA2_cadherin-like"/>
</dbReference>
<keyword evidence="3" id="KW-1185">Reference proteome</keyword>
<dbReference type="Gene3D" id="2.60.40.2810">
    <property type="match status" value="5"/>
</dbReference>
<dbReference type="SUPFAM" id="SSF50978">
    <property type="entry name" value="WD40 repeat-like"/>
    <property type="match status" value="1"/>
</dbReference>
<name>A0ABW3BXN7_9FLAO</name>
<protein>
    <submittedName>
        <fullName evidence="2">Ig-like domain-containing protein</fullName>
    </submittedName>
</protein>
<evidence type="ECO:0000313" key="3">
    <source>
        <dbReference type="Proteomes" id="UP001597011"/>
    </source>
</evidence>
<organism evidence="2 3">
    <name type="scientific">Mariniflexile aquimaris</name>
    <dbReference type="NCBI Taxonomy" id="881009"/>
    <lineage>
        <taxon>Bacteria</taxon>
        <taxon>Pseudomonadati</taxon>
        <taxon>Bacteroidota</taxon>
        <taxon>Flavobacteriia</taxon>
        <taxon>Flavobacteriales</taxon>
        <taxon>Flavobacteriaceae</taxon>
        <taxon>Mariniflexile</taxon>
    </lineage>
</organism>
<dbReference type="Pfam" id="PF13573">
    <property type="entry name" value="SprB"/>
    <property type="match status" value="7"/>
</dbReference>
<reference evidence="3" key="1">
    <citation type="journal article" date="2019" name="Int. J. Syst. Evol. Microbiol.">
        <title>The Global Catalogue of Microorganisms (GCM) 10K type strain sequencing project: providing services to taxonomists for standard genome sequencing and annotation.</title>
        <authorList>
            <consortium name="The Broad Institute Genomics Platform"/>
            <consortium name="The Broad Institute Genome Sequencing Center for Infectious Disease"/>
            <person name="Wu L."/>
            <person name="Ma J."/>
        </authorList>
    </citation>
    <scope>NUCLEOTIDE SEQUENCE [LARGE SCALE GENOMIC DNA]</scope>
    <source>
        <strain evidence="3">CCUG 60529</strain>
    </source>
</reference>
<sequence length="1677" mass="174483">MFKNILKTLIKRYVSLASLIILSLAFSSGYGQGLKITTQNKPTPRSCDCSPFYKNASFKNPKLVSGSALCVGAVYRFANVFPNNQYGTTIDALVKVVAFNGGASLLEMDVTSTGIPEAFQPRINSTNKYDQSVLFNITFVSGGGSYGDEVVISFYASPYDIDGDSVATREYAEVSLPDAYFLSNKTLIDITQTATLIRGEAINTSTAPKGDISVDSRYTYSNYFENKSSFTYKIGKKDGNNDRYYSLNMSCANYTDPNSVLITYPVICGSVKDVNGSPLSNVKVDVTGSDGSLQNLITDSSGNYKAVARIPEALVDVVYKIKETDLDGYISVSDTDGANDNLITKTINLASTCNNNFVDGVKPKITVDKKTDILCHGASTGTIKVSATGGVPPYKYSINGSTPQSSALFEGLAAGNYTIKLIDSLGNTATTSATLSEPVALKVTITKENATSSQDCKNGKATASVVGGISPYTYLWSASAGNQTTKTVTNLPSGTHSVTIKDANNCVIVQDVVIGCSNTCDAKVKVNNVTNVLCAGDASGSATVSASSFANASAKFTFTWNTTPVKVDSGVTTSTVSGLKAGIYIVKVTIDGAVCDPVEHCITIVEPKTALNATATATDESGPATGDGTATVTATGGTPPYTYIWSPGGQTTQKITGLSAGNYTVKVTDANNCSVVVSTKVNPGTCNNLSANVTTTAATCNGESNGSATANVSGGSGSFTYLWSPGGATTKSISGLSAGTYTVSIIDTVTKCTVQATCKVNEPNALSSGITVSNALCFGEKTGSLDLTVTGGTAPYSFLWSNGVTTEDLNNLAADTYSVTITDAKGCTTTNSAIVRQPDSSLEVSVYSQTNIICKTSLGSVKLNASGGTAPYSYVLNGVSQSTGEFTNLEAGDHTIKVVDDNGCEKAITVTILKNCTNAENDINNTVVNTPVTGNVLTNDSDPEGDTQRVTTTTVTTALGVIVTIDATTGVYTYTPLADYVGEDSFEYTICDDGTPEACDTAMVYIEVLPVGGPENEAPIANADTAGTKINTPVTGNVLSNDFDPDGDTIVVTTTTVTTAEGVVVTIDPNTGEYTYTPPTGFIGDDSFVYTICDSGTPSLCDTAIVVITVVDNQGNITIANDDAYTTIPGVLVSGNVLENDSDPEGDTQTVNTTPVQGVENGLLVLNTDGTFTYTPNTGFTGTDSFVYSVCDNGTPQACDQATVYITVIKPAPANSTNAENDINNTIVNTPVTGNVLTNDTDPEGDTQRVTTTTVTTALGVIVTIDATTGVYTYTPLADYVGEDSFEYTICDDGTPEACDTAMVYIEVLPVGGPENEAPIANADTAGTKINTPVTGNVLSNDFDPDGDTLVVTTTTVTTAEGVVVTIDPNTGEYTYTPPTGFIGDDSFVYTICDSGTPSLCDTAIVVITVVDNQGNITIANDDAYTTIPGVLVSGNVLENDSDPEGDTQTVNTTPVQGVANGLLVLNTDGTFTYTPNTGFTGTDSFVYSVCDNGTPQACDQATVYITVIKPAPANSTNAENDINNTIINTLVTGNVLTNDTDPEGDTQRVTTTTVTTALGVIVTINATTGVYTYTPLSNYVGEDSFEYTICDDGTPEACDTAMVYIEVLPVGGPENEAPIANADTAGTKINTPVTGNVLSNDFDPDGDTIVVTTTTVTTAEGVVVTIDPNTGEYTYT</sequence>
<dbReference type="Gene3D" id="2.60.40.740">
    <property type="match status" value="4"/>
</dbReference>
<evidence type="ECO:0000313" key="2">
    <source>
        <dbReference type="EMBL" id="MFD0836887.1"/>
    </source>
</evidence>
<feature type="non-terminal residue" evidence="2">
    <location>
        <position position="1677"/>
    </location>
</feature>
<feature type="domain" description="RapA2 cadherin-like" evidence="1">
    <location>
        <begin position="1614"/>
        <end position="1676"/>
    </location>
</feature>
<gene>
    <name evidence="2" type="ORF">ACFQ0I_14000</name>
</gene>
<proteinExistence type="predicted"/>
<dbReference type="SUPFAM" id="SSF49464">
    <property type="entry name" value="Carboxypeptidase regulatory domain-like"/>
    <property type="match status" value="1"/>
</dbReference>
<dbReference type="Pfam" id="PF17963">
    <property type="entry name" value="Big_9"/>
    <property type="match status" value="7"/>
</dbReference>
<comment type="caution">
    <text evidence="2">The sequence shown here is derived from an EMBL/GenBank/DDBJ whole genome shotgun (WGS) entry which is preliminary data.</text>
</comment>
<dbReference type="Pfam" id="PF17803">
    <property type="entry name" value="Cadherin_4"/>
    <property type="match status" value="1"/>
</dbReference>
<accession>A0ABW3BXN7</accession>
<evidence type="ECO:0000259" key="1">
    <source>
        <dbReference type="Pfam" id="PF17803"/>
    </source>
</evidence>